<reference evidence="1" key="1">
    <citation type="submission" date="2019-11" db="EMBL/GenBank/DDBJ databases">
        <authorList>
            <person name="Feng L."/>
        </authorList>
    </citation>
    <scope>NUCLEOTIDE SEQUENCE</scope>
    <source>
        <strain evidence="1">PclaraLFYP37</strain>
    </source>
</reference>
<accession>A0A6N3BCJ7</accession>
<dbReference type="AlphaFoldDB" id="A0A6N3BCJ7"/>
<sequence length="494" mass="56741">MTAVLLLWVAACTDEPGVGVKGERDGNKPVMICAATGGLGIATRSGEGQVGDSVAIQNRTMLFTYPSYPDGEMASAKCVFDEAGFGYVYTKVETKEPLMWKDIYVKDKEKNLVEAVYLDNLYNYPVQEEILNPDFDGQKDNRRYLQTDNFRMMYFGKQYPKVADDTLGNEFKRMIAPLGTPAAEEVDIIWGKLENVGFGTTLQFSLQHKMAAVGFRFHSEVGELQQALNGDKIRVWVDYLRIWLETPGFEGKESTEGNQAFSRMKGEIYQDGQPGAVYSQKNVFWVKDSLLQPDETNTVFSTPVWVLPPDRSQFRVFGHRPELFIDLGEDKVFHGLFPEIMDWWRYDDNKHEWVEYKNVPLKFWPGYQFTFNVKLLDKVEGREIEFVNVEVTGWSTKLIERPVLGESGITNWDDLMALAKAYNKNPSKTNYRLMRFGMWSERENKWVFNLLRDIEVPVGTTLPEFNGDNFKIDFRGFHIKVGDTDITEEQLSTK</sequence>
<gene>
    <name evidence="1" type="ORF">PCLFYP37_01738</name>
</gene>
<protein>
    <submittedName>
        <fullName evidence="1">Uncharacterized protein</fullName>
    </submittedName>
</protein>
<organism evidence="1">
    <name type="scientific">Paraprevotella clara</name>
    <dbReference type="NCBI Taxonomy" id="454154"/>
    <lineage>
        <taxon>Bacteria</taxon>
        <taxon>Pseudomonadati</taxon>
        <taxon>Bacteroidota</taxon>
        <taxon>Bacteroidia</taxon>
        <taxon>Bacteroidales</taxon>
        <taxon>Prevotellaceae</taxon>
        <taxon>Paraprevotella</taxon>
    </lineage>
</organism>
<proteinExistence type="predicted"/>
<name>A0A6N3BCJ7_9BACT</name>
<dbReference type="EMBL" id="CACRUT010000011">
    <property type="protein sequence ID" value="VYU02215.1"/>
    <property type="molecule type" value="Genomic_DNA"/>
</dbReference>
<evidence type="ECO:0000313" key="1">
    <source>
        <dbReference type="EMBL" id="VYU02215.1"/>
    </source>
</evidence>